<name>A0A1G9RQW1_9SPHI</name>
<dbReference type="RefSeq" id="WP_172664762.1">
    <property type="nucleotide sequence ID" value="NZ_FNGY01000003.1"/>
</dbReference>
<protein>
    <submittedName>
        <fullName evidence="1">Uncharacterized protein</fullName>
    </submittedName>
</protein>
<dbReference type="EMBL" id="FNGY01000003">
    <property type="protein sequence ID" value="SDM25534.1"/>
    <property type="molecule type" value="Genomic_DNA"/>
</dbReference>
<evidence type="ECO:0000313" key="1">
    <source>
        <dbReference type="EMBL" id="SDM25534.1"/>
    </source>
</evidence>
<dbReference type="AlphaFoldDB" id="A0A1G9RQW1"/>
<organism evidence="1 2">
    <name type="scientific">Pedobacter steynii</name>
    <dbReference type="NCBI Taxonomy" id="430522"/>
    <lineage>
        <taxon>Bacteria</taxon>
        <taxon>Pseudomonadati</taxon>
        <taxon>Bacteroidota</taxon>
        <taxon>Sphingobacteriia</taxon>
        <taxon>Sphingobacteriales</taxon>
        <taxon>Sphingobacteriaceae</taxon>
        <taxon>Pedobacter</taxon>
    </lineage>
</organism>
<gene>
    <name evidence="1" type="ORF">SAMN05421820_103324</name>
</gene>
<evidence type="ECO:0000313" key="2">
    <source>
        <dbReference type="Proteomes" id="UP000183200"/>
    </source>
</evidence>
<keyword evidence="2" id="KW-1185">Reference proteome</keyword>
<sequence length="51" mass="5584">MKAVSRKKLKAIGISLGVKITVDKTLNKYAKITSGKTIESNELLANSIFNF</sequence>
<dbReference type="Proteomes" id="UP000183200">
    <property type="component" value="Unassembled WGS sequence"/>
</dbReference>
<reference evidence="2" key="1">
    <citation type="submission" date="2016-10" db="EMBL/GenBank/DDBJ databases">
        <authorList>
            <person name="Varghese N."/>
            <person name="Submissions S."/>
        </authorList>
    </citation>
    <scope>NUCLEOTIDE SEQUENCE [LARGE SCALE GENOMIC DNA]</scope>
    <source>
        <strain evidence="2">DSM 19110</strain>
    </source>
</reference>
<accession>A0A1G9RQW1</accession>
<proteinExistence type="predicted"/>